<dbReference type="Pfam" id="PF02397">
    <property type="entry name" value="Bac_transf"/>
    <property type="match status" value="1"/>
</dbReference>
<evidence type="ECO:0000256" key="3">
    <source>
        <dbReference type="ARBA" id="ARBA00022475"/>
    </source>
</evidence>
<evidence type="ECO:0000256" key="5">
    <source>
        <dbReference type="ARBA" id="ARBA00022692"/>
    </source>
</evidence>
<evidence type="ECO:0000256" key="2">
    <source>
        <dbReference type="ARBA" id="ARBA00006464"/>
    </source>
</evidence>
<evidence type="ECO:0000256" key="6">
    <source>
        <dbReference type="ARBA" id="ARBA00022989"/>
    </source>
</evidence>
<organism evidence="10 11">
    <name type="scientific">Alkalibacterium pelagium</name>
    <dbReference type="NCBI Taxonomy" id="426702"/>
    <lineage>
        <taxon>Bacteria</taxon>
        <taxon>Bacillati</taxon>
        <taxon>Bacillota</taxon>
        <taxon>Bacilli</taxon>
        <taxon>Lactobacillales</taxon>
        <taxon>Carnobacteriaceae</taxon>
        <taxon>Alkalibacterium</taxon>
    </lineage>
</organism>
<proteinExistence type="inferred from homology"/>
<name>A0A1H7HQ26_9LACT</name>
<dbReference type="RefSeq" id="WP_091479310.1">
    <property type="nucleotide sequence ID" value="NZ_BJYC01000007.1"/>
</dbReference>
<dbReference type="PANTHER" id="PTHR30576:SF4">
    <property type="entry name" value="UNDECAPRENYL-PHOSPHATE GALACTOSE PHOSPHOTRANSFERASE"/>
    <property type="match status" value="1"/>
</dbReference>
<dbReference type="InterPro" id="IPR003362">
    <property type="entry name" value="Bact_transf"/>
</dbReference>
<comment type="similarity">
    <text evidence="2">Belongs to the bacterial sugar transferase family.</text>
</comment>
<evidence type="ECO:0000256" key="8">
    <source>
        <dbReference type="SAM" id="Phobius"/>
    </source>
</evidence>
<dbReference type="GO" id="GO:0016780">
    <property type="term" value="F:phosphotransferase activity, for other substituted phosphate groups"/>
    <property type="evidence" value="ECO:0007669"/>
    <property type="project" value="TreeGrafter"/>
</dbReference>
<accession>A0A1H7HQ26</accession>
<dbReference type="Proteomes" id="UP000199081">
    <property type="component" value="Unassembled WGS sequence"/>
</dbReference>
<evidence type="ECO:0000256" key="1">
    <source>
        <dbReference type="ARBA" id="ARBA00004236"/>
    </source>
</evidence>
<feature type="domain" description="Bacterial sugar transferase" evidence="9">
    <location>
        <begin position="25"/>
        <end position="216"/>
    </location>
</feature>
<keyword evidence="11" id="KW-1185">Reference proteome</keyword>
<dbReference type="PANTHER" id="PTHR30576">
    <property type="entry name" value="COLANIC BIOSYNTHESIS UDP-GLUCOSE LIPID CARRIER TRANSFERASE"/>
    <property type="match status" value="1"/>
</dbReference>
<protein>
    <submittedName>
        <fullName evidence="10">Sugar transferase involved in LPS biosynthesis (Colanic, teichoic acid)</fullName>
    </submittedName>
</protein>
<keyword evidence="3" id="KW-1003">Cell membrane</keyword>
<dbReference type="EMBL" id="FNZU01000003">
    <property type="protein sequence ID" value="SEK52288.1"/>
    <property type="molecule type" value="Genomic_DNA"/>
</dbReference>
<evidence type="ECO:0000313" key="11">
    <source>
        <dbReference type="Proteomes" id="UP000199081"/>
    </source>
</evidence>
<comment type="subcellular location">
    <subcellularLocation>
        <location evidence="1">Cell membrane</location>
    </subcellularLocation>
</comment>
<dbReference type="STRING" id="426702.SAMN04488099_103140"/>
<dbReference type="AlphaFoldDB" id="A0A1H7HQ26"/>
<reference evidence="11" key="1">
    <citation type="submission" date="2016-10" db="EMBL/GenBank/DDBJ databases">
        <authorList>
            <person name="Varghese N."/>
            <person name="Submissions S."/>
        </authorList>
    </citation>
    <scope>NUCLEOTIDE SEQUENCE [LARGE SCALE GENOMIC DNA]</scope>
    <source>
        <strain evidence="11">DSM 19183</strain>
    </source>
</reference>
<dbReference type="GO" id="GO:0005886">
    <property type="term" value="C:plasma membrane"/>
    <property type="evidence" value="ECO:0007669"/>
    <property type="project" value="UniProtKB-SubCell"/>
</dbReference>
<evidence type="ECO:0000256" key="4">
    <source>
        <dbReference type="ARBA" id="ARBA00022679"/>
    </source>
</evidence>
<evidence type="ECO:0000259" key="9">
    <source>
        <dbReference type="Pfam" id="PF02397"/>
    </source>
</evidence>
<keyword evidence="4 10" id="KW-0808">Transferase</keyword>
<keyword evidence="6 8" id="KW-1133">Transmembrane helix</keyword>
<dbReference type="OrthoDB" id="9808602at2"/>
<sequence>MENDYVKQSVTKRRNIERLLYFYFKRVSDFILSAGAIVVLLPLLLFLSSFYLYGENKGQILFKQKRVGQNGRMFYIYKFRSMVSNAEEMLKKDNDLYEKYCANNYKLDPEEDPRITKFGKFIRKTSLDELPQFFNVLKGEMSLVGPRPVVKEELLEYKDRTDKFLSVKPGITGYWQANGRSNVGYPDRVNIELYYVDHQSVKLDLKIIIQTFAKVILRKGAY</sequence>
<keyword evidence="7 8" id="KW-0472">Membrane</keyword>
<gene>
    <name evidence="10" type="ORF">SAMN04488099_103140</name>
</gene>
<evidence type="ECO:0000256" key="7">
    <source>
        <dbReference type="ARBA" id="ARBA00023136"/>
    </source>
</evidence>
<evidence type="ECO:0000313" key="10">
    <source>
        <dbReference type="EMBL" id="SEK52288.1"/>
    </source>
</evidence>
<keyword evidence="5 8" id="KW-0812">Transmembrane</keyword>
<feature type="transmembrane region" description="Helical" evidence="8">
    <location>
        <begin position="30"/>
        <end position="53"/>
    </location>
</feature>